<evidence type="ECO:0000313" key="1">
    <source>
        <dbReference type="EMBL" id="MWV46186.1"/>
    </source>
</evidence>
<dbReference type="SUPFAM" id="SSF48208">
    <property type="entry name" value="Six-hairpin glycosidases"/>
    <property type="match status" value="1"/>
</dbReference>
<dbReference type="PIRSF" id="PIRSF028846">
    <property type="entry name" value="UCP028846"/>
    <property type="match status" value="1"/>
</dbReference>
<dbReference type="RefSeq" id="WP_160499796.1">
    <property type="nucleotide sequence ID" value="NZ_WUBI01000004.1"/>
</dbReference>
<evidence type="ECO:0000313" key="2">
    <source>
        <dbReference type="Proteomes" id="UP000460318"/>
    </source>
</evidence>
<dbReference type="InterPro" id="IPR012341">
    <property type="entry name" value="6hp_glycosidase-like_sf"/>
</dbReference>
<dbReference type="Proteomes" id="UP000460318">
    <property type="component" value="Unassembled WGS sequence"/>
</dbReference>
<gene>
    <name evidence="1" type="ORF">GRF59_21500</name>
</gene>
<dbReference type="InterPro" id="IPR008313">
    <property type="entry name" value="GH125"/>
</dbReference>
<dbReference type="PANTHER" id="PTHR31047">
    <property type="entry name" value="MEIOTICALLY UP-REGULATED GENE 157 PROTEIN"/>
    <property type="match status" value="1"/>
</dbReference>
<dbReference type="InterPro" id="IPR008928">
    <property type="entry name" value="6-hairpin_glycosidase_sf"/>
</dbReference>
<dbReference type="GO" id="GO:0005975">
    <property type="term" value="P:carbohydrate metabolic process"/>
    <property type="evidence" value="ECO:0007669"/>
    <property type="project" value="InterPro"/>
</dbReference>
<accession>A0A7X3IMT5</accession>
<keyword evidence="1" id="KW-0378">Hydrolase</keyword>
<dbReference type="SMART" id="SM01149">
    <property type="entry name" value="DUF1237"/>
    <property type="match status" value="1"/>
</dbReference>
<name>A0A7X3IMT5_9BACL</name>
<dbReference type="GO" id="GO:0016787">
    <property type="term" value="F:hydrolase activity"/>
    <property type="evidence" value="ECO:0007669"/>
    <property type="project" value="UniProtKB-KW"/>
</dbReference>
<dbReference type="EMBL" id="WUBI01000004">
    <property type="protein sequence ID" value="MWV46186.1"/>
    <property type="molecule type" value="Genomic_DNA"/>
</dbReference>
<dbReference type="Gene3D" id="1.50.10.10">
    <property type="match status" value="1"/>
</dbReference>
<keyword evidence="2" id="KW-1185">Reference proteome</keyword>
<dbReference type="Pfam" id="PF06824">
    <property type="entry name" value="Glyco_hydro_125"/>
    <property type="match status" value="1"/>
</dbReference>
<dbReference type="AlphaFoldDB" id="A0A7X3IMT5"/>
<proteinExistence type="predicted"/>
<sequence length="428" mass="49490">MTTVLPDAIQKAMKRADETLQNEKLKKMFRQCYPNTLETTTKRLEDGTTFVFTGDIPAMWLRDSSAQVRQYLPFAKEDEDLQRLIGGLVRRQVECILIDPYANAFNEQPNYKSWDQDLTEMGPWIWERKYEIDSLCYPIQLSYLYWKATGNTDIFDAKYRKAAKSIIALWKTEQNHFEDSQYLFARTQGPKSDTLRNNRKGMPVNYTGMTWSGFRPSDDACTFGYLVPANMFAVVVLGYMEEIAREIYKDEDFEEAAAVLKEEIDFGIQTYGTYRHPKYGKIYAYETDGFGNYNLMDDANVPSLLSIPYIGYADKNDPVYQNTRRFILSEENPYYYEGTAAKGIGSPHTPDRYIWHISLAMQALTSNDPAEVQEIVDTILRTDADTGFMHEGFNVDDPSQFTRPWFAWANSIFAELIWGLIEEGQIKL</sequence>
<reference evidence="1 2" key="1">
    <citation type="submission" date="2019-12" db="EMBL/GenBank/DDBJ databases">
        <title>Paenibacillus sp. nov., an endophytic bacterium isolated from the stem of Dendrobium.</title>
        <authorList>
            <person name="Zhao R."/>
        </authorList>
    </citation>
    <scope>NUCLEOTIDE SEQUENCE [LARGE SCALE GENOMIC DNA]</scope>
    <source>
        <strain evidence="1 2">HJL G12</strain>
    </source>
</reference>
<comment type="caution">
    <text evidence="1">The sequence shown here is derived from an EMBL/GenBank/DDBJ whole genome shotgun (WGS) entry which is preliminary data.</text>
</comment>
<protein>
    <submittedName>
        <fullName evidence="1">Glycoside hydrolase family 125 protein</fullName>
    </submittedName>
</protein>
<dbReference type="PANTHER" id="PTHR31047:SF0">
    <property type="entry name" value="MEIOTICALLY UP-REGULATED GENE 157 PROTEIN"/>
    <property type="match status" value="1"/>
</dbReference>
<organism evidence="1 2">
    <name type="scientific">Paenibacillus dendrobii</name>
    <dbReference type="NCBI Taxonomy" id="2691084"/>
    <lineage>
        <taxon>Bacteria</taxon>
        <taxon>Bacillati</taxon>
        <taxon>Bacillota</taxon>
        <taxon>Bacilli</taxon>
        <taxon>Bacillales</taxon>
        <taxon>Paenibacillaceae</taxon>
        <taxon>Paenibacillus</taxon>
    </lineage>
</organism>